<dbReference type="Proteomes" id="UP000002058">
    <property type="component" value="Unassembled WGS sequence"/>
</dbReference>
<protein>
    <submittedName>
        <fullName evidence="2">Uncharacterized protein</fullName>
    </submittedName>
</protein>
<keyword evidence="3" id="KW-1185">Reference proteome</keyword>
<dbReference type="EMBL" id="CH476615">
    <property type="protein sequence ID" value="EEP77075.1"/>
    <property type="molecule type" value="Genomic_DNA"/>
</dbReference>
<name>C4JJW7_UNCRE</name>
<evidence type="ECO:0000313" key="2">
    <source>
        <dbReference type="EMBL" id="EEP77075.1"/>
    </source>
</evidence>
<accession>C4JJW7</accession>
<dbReference type="VEuPathDB" id="FungiDB:UREG_01924"/>
<dbReference type="RefSeq" id="XP_002542408.1">
    <property type="nucleotide sequence ID" value="XM_002542362.1"/>
</dbReference>
<dbReference type="InParanoid" id="C4JJW7"/>
<feature type="compositionally biased region" description="Low complexity" evidence="1">
    <location>
        <begin position="87"/>
        <end position="99"/>
    </location>
</feature>
<evidence type="ECO:0000313" key="3">
    <source>
        <dbReference type="Proteomes" id="UP000002058"/>
    </source>
</evidence>
<feature type="region of interest" description="Disordered" evidence="1">
    <location>
        <begin position="59"/>
        <end position="99"/>
    </location>
</feature>
<dbReference type="GeneID" id="8441686"/>
<dbReference type="AlphaFoldDB" id="C4JJW7"/>
<dbReference type="HOGENOM" id="CLU_1696812_0_0_1"/>
<proteinExistence type="predicted"/>
<dbReference type="KEGG" id="ure:UREG_01924"/>
<evidence type="ECO:0000256" key="1">
    <source>
        <dbReference type="SAM" id="MobiDB-lite"/>
    </source>
</evidence>
<reference evidence="3" key="1">
    <citation type="journal article" date="2009" name="Genome Res.">
        <title>Comparative genomic analyses of the human fungal pathogens Coccidioides and their relatives.</title>
        <authorList>
            <person name="Sharpton T.J."/>
            <person name="Stajich J.E."/>
            <person name="Rounsley S.D."/>
            <person name="Gardner M.J."/>
            <person name="Wortman J.R."/>
            <person name="Jordar V.S."/>
            <person name="Maiti R."/>
            <person name="Kodira C.D."/>
            <person name="Neafsey D.E."/>
            <person name="Zeng Q."/>
            <person name="Hung C.-Y."/>
            <person name="McMahan C."/>
            <person name="Muszewska A."/>
            <person name="Grynberg M."/>
            <person name="Mandel M.A."/>
            <person name="Kellner E.M."/>
            <person name="Barker B.M."/>
            <person name="Galgiani J.N."/>
            <person name="Orbach M.J."/>
            <person name="Kirkland T.N."/>
            <person name="Cole G.T."/>
            <person name="Henn M.R."/>
            <person name="Birren B.W."/>
            <person name="Taylor J.W."/>
        </authorList>
    </citation>
    <scope>NUCLEOTIDE SEQUENCE [LARGE SCALE GENOMIC DNA]</scope>
    <source>
        <strain evidence="3">UAMH 1704</strain>
    </source>
</reference>
<gene>
    <name evidence="2" type="ORF">UREG_01924</name>
</gene>
<organism evidence="2 3">
    <name type="scientific">Uncinocarpus reesii (strain UAMH 1704)</name>
    <dbReference type="NCBI Taxonomy" id="336963"/>
    <lineage>
        <taxon>Eukaryota</taxon>
        <taxon>Fungi</taxon>
        <taxon>Dikarya</taxon>
        <taxon>Ascomycota</taxon>
        <taxon>Pezizomycotina</taxon>
        <taxon>Eurotiomycetes</taxon>
        <taxon>Eurotiomycetidae</taxon>
        <taxon>Onygenales</taxon>
        <taxon>Onygenaceae</taxon>
        <taxon>Uncinocarpus</taxon>
    </lineage>
</organism>
<sequence length="155" mass="17201">MQQRARVQKTDRRPNKFIPENAQQCYDRRGPWSMFLGTEPIEYAIQMPTQTTLGHIRIRASKARSPSTHSQKTSHESTHGFGFAGEAASPTAPDSATSTFEPTPLICRDSFLCGWFMEVHHTLPTLATRAQTHALSTTSVESSSSASSLSFQFLI</sequence>